<dbReference type="PANTHER" id="PTHR21198:SF7">
    <property type="entry name" value="ASPARTATE-GLUTAMATE RACEMASE FAMILY"/>
    <property type="match status" value="1"/>
</dbReference>
<dbReference type="Gene3D" id="3.40.50.1860">
    <property type="match status" value="1"/>
</dbReference>
<proteinExistence type="inferred from homology"/>
<dbReference type="AlphaFoldDB" id="A0A1Q8SME7"/>
<keyword evidence="4" id="KW-1185">Reference proteome</keyword>
<comment type="caution">
    <text evidence="3">The sequence shown here is derived from an EMBL/GenBank/DDBJ whole genome shotgun (WGS) entry which is preliminary data.</text>
</comment>
<dbReference type="InterPro" id="IPR001920">
    <property type="entry name" value="Asp/Glu_race"/>
</dbReference>
<dbReference type="Proteomes" id="UP000186878">
    <property type="component" value="Unassembled WGS sequence"/>
</dbReference>
<name>A0A1Q8SME7_9GAMM</name>
<protein>
    <submittedName>
        <fullName evidence="3">Aspartate/glutamate racemase</fullName>
    </submittedName>
</protein>
<dbReference type="RefSeq" id="WP_144077027.1">
    <property type="nucleotide sequence ID" value="NZ_MSDO01000129.1"/>
</dbReference>
<accession>A0A1Q8SME7</accession>
<evidence type="ECO:0000313" key="3">
    <source>
        <dbReference type="EMBL" id="OLO02556.1"/>
    </source>
</evidence>
<dbReference type="Pfam" id="PF01177">
    <property type="entry name" value="Asp_Glu_race"/>
    <property type="match status" value="1"/>
</dbReference>
<dbReference type="PANTHER" id="PTHR21198">
    <property type="entry name" value="GLUTAMATE RACEMASE"/>
    <property type="match status" value="1"/>
</dbReference>
<feature type="non-terminal residue" evidence="3">
    <location>
        <position position="111"/>
    </location>
</feature>
<evidence type="ECO:0000256" key="1">
    <source>
        <dbReference type="ARBA" id="ARBA00007847"/>
    </source>
</evidence>
<gene>
    <name evidence="3" type="ORF">BTW07_19205</name>
</gene>
<dbReference type="InterPro" id="IPR015942">
    <property type="entry name" value="Asp/Glu/hydantoin_racemase"/>
</dbReference>
<dbReference type="GO" id="GO:0047661">
    <property type="term" value="F:amino-acid racemase activity"/>
    <property type="evidence" value="ECO:0007669"/>
    <property type="project" value="InterPro"/>
</dbReference>
<dbReference type="OrthoDB" id="9803739at2"/>
<reference evidence="3 4" key="1">
    <citation type="submission" date="2016-12" db="EMBL/GenBank/DDBJ databases">
        <title>Draft genome sequences of strains Salinicola socius SMB35, Salinicola sp. MH3R3-1 and Chromohalobacter sp. SMB17 from the Verkhnekamsk potash mining region of Russia.</title>
        <authorList>
            <person name="Mavrodi D.V."/>
            <person name="Olsson B.E."/>
            <person name="Korsakova E.S."/>
            <person name="Pyankova A."/>
            <person name="Mavrodi O.V."/>
            <person name="Plotnikova E.G."/>
        </authorList>
    </citation>
    <scope>NUCLEOTIDE SEQUENCE [LARGE SCALE GENOMIC DNA]</scope>
    <source>
        <strain evidence="3 4">SMB35</strain>
    </source>
</reference>
<evidence type="ECO:0000256" key="2">
    <source>
        <dbReference type="ARBA" id="ARBA00023235"/>
    </source>
</evidence>
<sequence>MKTIGILGGMSWESTQSYYRLLNEGVRDRLGGYHSAKIAMVSVDFAEIEALQQSGDWDQAGKTLATAARQIEAAGAECLLLATNTMHRVSGAIESALSIPFLHIADGTGSR</sequence>
<organism evidence="3 4">
    <name type="scientific">Salinicola socius</name>
    <dbReference type="NCBI Taxonomy" id="404433"/>
    <lineage>
        <taxon>Bacteria</taxon>
        <taxon>Pseudomonadati</taxon>
        <taxon>Pseudomonadota</taxon>
        <taxon>Gammaproteobacteria</taxon>
        <taxon>Oceanospirillales</taxon>
        <taxon>Halomonadaceae</taxon>
        <taxon>Salinicola</taxon>
    </lineage>
</organism>
<evidence type="ECO:0000313" key="4">
    <source>
        <dbReference type="Proteomes" id="UP000186878"/>
    </source>
</evidence>
<dbReference type="SUPFAM" id="SSF53681">
    <property type="entry name" value="Aspartate/glutamate racemase"/>
    <property type="match status" value="1"/>
</dbReference>
<dbReference type="InterPro" id="IPR004380">
    <property type="entry name" value="Asp_race"/>
</dbReference>
<comment type="similarity">
    <text evidence="1">Belongs to the aspartate/glutamate racemases family.</text>
</comment>
<dbReference type="NCBIfam" id="TIGR00035">
    <property type="entry name" value="asp_race"/>
    <property type="match status" value="1"/>
</dbReference>
<dbReference type="EMBL" id="MSDO01000129">
    <property type="protein sequence ID" value="OLO02556.1"/>
    <property type="molecule type" value="Genomic_DNA"/>
</dbReference>
<keyword evidence="2" id="KW-0413">Isomerase</keyword>